<proteinExistence type="predicted"/>
<dbReference type="InterPro" id="IPR043916">
    <property type="entry name" value="P8_CR"/>
</dbReference>
<gene>
    <name evidence="2" type="ORF">orf00194</name>
</gene>
<feature type="domain" description="Minor capsid protein P8 central region" evidence="1">
    <location>
        <begin position="9"/>
        <end position="130"/>
    </location>
</feature>
<dbReference type="Pfam" id="PF19065">
    <property type="entry name" value="P8_CR"/>
    <property type="match status" value="1"/>
</dbReference>
<organism evidence="2">
    <name type="scientific">Ostreococcus mediterraneus virus 2</name>
    <dbReference type="NCBI Taxonomy" id="2726183"/>
    <lineage>
        <taxon>Viruses</taxon>
        <taxon>Varidnaviria</taxon>
        <taxon>Bamfordvirae</taxon>
        <taxon>Nucleocytoviricota</taxon>
        <taxon>Megaviricetes</taxon>
        <taxon>Algavirales</taxon>
        <taxon>Phycodnaviridae</taxon>
        <taxon>Prasinovirus</taxon>
    </lineage>
</organism>
<reference evidence="2" key="1">
    <citation type="journal article" date="2020" name="Sci. Adv.">
        <title>Virus-host coexistence in phytoplankton through the genomic lens.</title>
        <authorList>
            <person name="Yau S."/>
            <person name="Krasovec M."/>
            <person name="Benites L.F."/>
            <person name="Rombauts S."/>
            <person name="Groussin M."/>
            <person name="Vancaester E."/>
            <person name="Aury J.M."/>
            <person name="Derelle E."/>
            <person name="Desdevises Y."/>
            <person name="Escande M.L."/>
            <person name="Grimsley N."/>
            <person name="Guy J."/>
            <person name="Moreau H."/>
            <person name="Sanchez-Brosseau S."/>
            <person name="van de Peer Y."/>
            <person name="Vandepoele K."/>
            <person name="Gourbiere S."/>
            <person name="Piganeau G."/>
        </authorList>
    </citation>
    <scope>NUCLEOTIDE SEQUENCE</scope>
    <source>
        <strain evidence="2">OmV2</strain>
    </source>
</reference>
<accession>A0A6H1QUE3</accession>
<dbReference type="EMBL" id="MN688676">
    <property type="protein sequence ID" value="QIZ31188.1"/>
    <property type="molecule type" value="Genomic_DNA"/>
</dbReference>
<sequence length="135" mass="15326">MCDNLHLDSLKQCETPLNTLFFSEFNQNLLQRGIRQAFKNKTGIAIDRQNPDDLYSIMRVVFINNSGDHHSRVNEQVKMMNARVIETALGQIQTGVSQYMAYVQDIDTISVPLDQPMNTSTVGKKIGYNNQIGFN</sequence>
<protein>
    <recommendedName>
        <fullName evidence="1">Minor capsid protein P8 central region domain-containing protein</fullName>
    </recommendedName>
</protein>
<evidence type="ECO:0000313" key="2">
    <source>
        <dbReference type="EMBL" id="QIZ31188.1"/>
    </source>
</evidence>
<name>A0A6H1QUE3_9PHYC</name>
<evidence type="ECO:0000259" key="1">
    <source>
        <dbReference type="Pfam" id="PF19065"/>
    </source>
</evidence>